<feature type="transmembrane region" description="Helical" evidence="17">
    <location>
        <begin position="262"/>
        <end position="285"/>
    </location>
</feature>
<comment type="catalytic activity">
    <reaction evidence="12">
        <text>ADP(in) = ADP(out)</text>
        <dbReference type="Rhea" id="RHEA:75783"/>
        <dbReference type="ChEBI" id="CHEBI:456216"/>
    </reaction>
</comment>
<dbReference type="PANTHER" id="PTHR11662:SF279">
    <property type="entry name" value="VOLTAGE-GATED PURINE NUCLEOTIDE UNIPORTER SLC17A9"/>
    <property type="match status" value="1"/>
</dbReference>
<comment type="caution">
    <text evidence="19">The sequence shown here is derived from an EMBL/GenBank/DDBJ whole genome shotgun (WGS) entry which is preliminary data.</text>
</comment>
<dbReference type="AlphaFoldDB" id="A0AAD8CSV2"/>
<dbReference type="CDD" id="cd17380">
    <property type="entry name" value="MFS_SLC17A9_like"/>
    <property type="match status" value="1"/>
</dbReference>
<dbReference type="GO" id="GO:0160042">
    <property type="term" value="F:purine nucleotide uniporter activity"/>
    <property type="evidence" value="ECO:0007669"/>
    <property type="project" value="UniProtKB-ARBA"/>
</dbReference>
<comment type="catalytic activity">
    <reaction evidence="11">
        <text>ATP(in) = ATP(out)</text>
        <dbReference type="Rhea" id="RHEA:75687"/>
        <dbReference type="ChEBI" id="CHEBI:30616"/>
    </reaction>
</comment>
<comment type="similarity">
    <text evidence="2">Belongs to the major facilitator superfamily. Sodium/anion cotransporter family.</text>
</comment>
<dbReference type="Proteomes" id="UP001230051">
    <property type="component" value="Unassembled WGS sequence"/>
</dbReference>
<comment type="function">
    <text evidence="13">Voltage-gated ATP nucleotide uniporter that can also transport the purine nucleotides ADP and GTP. Uses the membrane potential as the driving force to control ATP accumulation in lysosomes and secretory vesicles. By controlling ATP storage in lysosomes, regulates ATP-dependent proteins of these organelles. Also indirectly regulates the exocytosis of ATP through its import into lysosomes in astrocytes and secretory vesicles such as adrenal chromaffin granules, mucin granules and synaptic vesicles.</text>
</comment>
<dbReference type="InterPro" id="IPR050382">
    <property type="entry name" value="MFS_Na/Anion_cotransporter"/>
</dbReference>
<evidence type="ECO:0000256" key="8">
    <source>
        <dbReference type="ARBA" id="ARBA00023329"/>
    </source>
</evidence>
<protein>
    <recommendedName>
        <fullName evidence="14">Voltage-gated purine nucleotide uniporter SLC17A9</fullName>
    </recommendedName>
    <alternativeName>
        <fullName evidence="16">Solute carrier family 17 member 9</fullName>
    </alternativeName>
    <alternativeName>
        <fullName evidence="15">Vesicular nucleotide transporter</fullName>
    </alternativeName>
</protein>
<evidence type="ECO:0000256" key="16">
    <source>
        <dbReference type="ARBA" id="ARBA00079853"/>
    </source>
</evidence>
<evidence type="ECO:0000259" key="18">
    <source>
        <dbReference type="PROSITE" id="PS50850"/>
    </source>
</evidence>
<evidence type="ECO:0000256" key="10">
    <source>
        <dbReference type="ARBA" id="ARBA00036284"/>
    </source>
</evidence>
<comment type="catalytic activity">
    <reaction evidence="10">
        <text>GTP(in) = GTP(out)</text>
        <dbReference type="Rhea" id="RHEA:75787"/>
        <dbReference type="ChEBI" id="CHEBI:37565"/>
    </reaction>
</comment>
<evidence type="ECO:0000256" key="1">
    <source>
        <dbReference type="ARBA" id="ARBA00004155"/>
    </source>
</evidence>
<accession>A0AAD8CSV2</accession>
<dbReference type="FunFam" id="1.20.1250.20:FF:000150">
    <property type="entry name" value="Solute carrier family 17 member 9"/>
    <property type="match status" value="1"/>
</dbReference>
<dbReference type="GO" id="GO:1904669">
    <property type="term" value="P:ATP export"/>
    <property type="evidence" value="ECO:0007669"/>
    <property type="project" value="UniProtKB-ARBA"/>
</dbReference>
<evidence type="ECO:0000256" key="2">
    <source>
        <dbReference type="ARBA" id="ARBA00008586"/>
    </source>
</evidence>
<feature type="transmembrane region" description="Helical" evidence="17">
    <location>
        <begin position="391"/>
        <end position="415"/>
    </location>
</feature>
<proteinExistence type="inferred from homology"/>
<keyword evidence="6 17" id="KW-0472">Membrane</keyword>
<evidence type="ECO:0000256" key="6">
    <source>
        <dbReference type="ARBA" id="ARBA00023136"/>
    </source>
</evidence>
<keyword evidence="3" id="KW-0813">Transport</keyword>
<organism evidence="19 20">
    <name type="scientific">Acipenser oxyrinchus oxyrinchus</name>
    <dbReference type="NCBI Taxonomy" id="40147"/>
    <lineage>
        <taxon>Eukaryota</taxon>
        <taxon>Metazoa</taxon>
        <taxon>Chordata</taxon>
        <taxon>Craniata</taxon>
        <taxon>Vertebrata</taxon>
        <taxon>Euteleostomi</taxon>
        <taxon>Actinopterygii</taxon>
        <taxon>Chondrostei</taxon>
        <taxon>Acipenseriformes</taxon>
        <taxon>Acipenseridae</taxon>
        <taxon>Acipenser</taxon>
    </lineage>
</organism>
<evidence type="ECO:0000256" key="12">
    <source>
        <dbReference type="ARBA" id="ARBA00051849"/>
    </source>
</evidence>
<evidence type="ECO:0000256" key="5">
    <source>
        <dbReference type="ARBA" id="ARBA00022989"/>
    </source>
</evidence>
<evidence type="ECO:0000313" key="20">
    <source>
        <dbReference type="Proteomes" id="UP001230051"/>
    </source>
</evidence>
<feature type="transmembrane region" description="Helical" evidence="17">
    <location>
        <begin position="356"/>
        <end position="379"/>
    </location>
</feature>
<feature type="transmembrane region" description="Helical" evidence="17">
    <location>
        <begin position="115"/>
        <end position="134"/>
    </location>
</feature>
<feature type="domain" description="Major facilitator superfamily (MFS) profile" evidence="18">
    <location>
        <begin position="49"/>
        <end position="447"/>
    </location>
</feature>
<dbReference type="FunFam" id="1.20.1250.20:FF:000059">
    <property type="entry name" value="Solute carrier family 17 member 9"/>
    <property type="match status" value="1"/>
</dbReference>
<keyword evidence="7" id="KW-0458">Lysosome</keyword>
<dbReference type="Gene3D" id="1.20.1250.20">
    <property type="entry name" value="MFS general substrate transporter like domains"/>
    <property type="match status" value="2"/>
</dbReference>
<feature type="transmembrane region" description="Helical" evidence="17">
    <location>
        <begin position="48"/>
        <end position="67"/>
    </location>
</feature>
<dbReference type="InterPro" id="IPR036259">
    <property type="entry name" value="MFS_trans_sf"/>
</dbReference>
<dbReference type="Pfam" id="PF07690">
    <property type="entry name" value="MFS_1"/>
    <property type="match status" value="1"/>
</dbReference>
<keyword evidence="8" id="KW-0968">Cytoplasmic vesicle</keyword>
<evidence type="ECO:0000256" key="4">
    <source>
        <dbReference type="ARBA" id="ARBA00022692"/>
    </source>
</evidence>
<dbReference type="GO" id="GO:0005765">
    <property type="term" value="C:lysosomal membrane"/>
    <property type="evidence" value="ECO:0007669"/>
    <property type="project" value="UniProtKB-SubCell"/>
</dbReference>
<evidence type="ECO:0000256" key="9">
    <source>
        <dbReference type="ARBA" id="ARBA00024185"/>
    </source>
</evidence>
<dbReference type="PROSITE" id="PS50850">
    <property type="entry name" value="MFS"/>
    <property type="match status" value="1"/>
</dbReference>
<dbReference type="EMBL" id="JAGXEW010000028">
    <property type="protein sequence ID" value="KAK1156141.1"/>
    <property type="molecule type" value="Genomic_DNA"/>
</dbReference>
<keyword evidence="5 17" id="KW-1133">Transmembrane helix</keyword>
<keyword evidence="20" id="KW-1185">Reference proteome</keyword>
<gene>
    <name evidence="19" type="primary">SLC17A9</name>
    <name evidence="19" type="ORF">AOXY_G26262</name>
</gene>
<sequence length="462" mass="50166">MAILQKHVKNSSSEFVKSTTESTVFTEAGPLPKEEADDPYWSRSETQLWTVVLLLGTCLLYCARVAAPICAVSMASEFQWGKKESGIVLGSFFWGYCFTQVLGGYVSDRVGGEKVIVMAAVGWGSLLALTPMIAHFSSVPLVSVTLSRFLMGLLQGVHFPSLASLFSQKVRQHERAFISSTVGTGSQIGTLLIGGAGSVLMDWYSWELVFYVAGLLAVSWAYCIWKHLLKGPIISLETVGVGLVKSKNARIPWKRLFSKPPVWAVIFAHLCTSSTFYTLLSWLPTFFKDSFPEAKGWVFNVVPWLVAIPSSVLGGYLSDHLISLGFETAVVRKLMQFFAMGASSVFTLLLCGTRTFPLAIAFVSATMGFQTFTHSGVSVNVQDLAPSCAGSLYGVMNTGGALSGVFFVYFSGYVIDTTGSWASVFALMSLVNMVGLVIFLVFAEAERVDIAVSKPKCDSIQI</sequence>
<name>A0AAD8CSV2_ACIOX</name>
<dbReference type="GO" id="GO:0042584">
    <property type="term" value="C:chromaffin granule membrane"/>
    <property type="evidence" value="ECO:0007669"/>
    <property type="project" value="UniProtKB-SubCell"/>
</dbReference>
<dbReference type="InterPro" id="IPR011701">
    <property type="entry name" value="MFS"/>
</dbReference>
<evidence type="ECO:0000256" key="11">
    <source>
        <dbReference type="ARBA" id="ARBA00044897"/>
    </source>
</evidence>
<dbReference type="InterPro" id="IPR005829">
    <property type="entry name" value="Sugar_transporter_CS"/>
</dbReference>
<keyword evidence="4 17" id="KW-0812">Transmembrane</keyword>
<evidence type="ECO:0000256" key="15">
    <source>
        <dbReference type="ARBA" id="ARBA00079665"/>
    </source>
</evidence>
<comment type="subcellular location">
    <subcellularLocation>
        <location evidence="9">Cytoplasmic vesicle</location>
        <location evidence="9">Secretory vesicle</location>
        <location evidence="9">Chromaffin granule membrane</location>
        <topology evidence="9">Multi-pass membrane protein</topology>
    </subcellularLocation>
    <subcellularLocation>
        <location evidence="1">Lysosome membrane</location>
        <topology evidence="1">Multi-pass membrane protein</topology>
    </subcellularLocation>
</comment>
<feature type="transmembrane region" description="Helical" evidence="17">
    <location>
        <begin position="146"/>
        <end position="165"/>
    </location>
</feature>
<dbReference type="InterPro" id="IPR020846">
    <property type="entry name" value="MFS_dom"/>
</dbReference>
<feature type="transmembrane region" description="Helical" evidence="17">
    <location>
        <begin position="208"/>
        <end position="225"/>
    </location>
</feature>
<feature type="transmembrane region" description="Helical" evidence="17">
    <location>
        <begin position="330"/>
        <end position="350"/>
    </location>
</feature>
<dbReference type="SUPFAM" id="SSF103473">
    <property type="entry name" value="MFS general substrate transporter"/>
    <property type="match status" value="1"/>
</dbReference>
<evidence type="ECO:0000256" key="13">
    <source>
        <dbReference type="ARBA" id="ARBA00056522"/>
    </source>
</evidence>
<dbReference type="PROSITE" id="PS00217">
    <property type="entry name" value="SUGAR_TRANSPORT_2"/>
    <property type="match status" value="1"/>
</dbReference>
<dbReference type="GO" id="GO:0072530">
    <property type="term" value="P:purine-containing compound transmembrane transport"/>
    <property type="evidence" value="ECO:0007669"/>
    <property type="project" value="UniProtKB-ARBA"/>
</dbReference>
<evidence type="ECO:0000313" key="19">
    <source>
        <dbReference type="EMBL" id="KAK1156141.1"/>
    </source>
</evidence>
<dbReference type="InterPro" id="IPR044777">
    <property type="entry name" value="SLC17A9-like"/>
</dbReference>
<evidence type="ECO:0000256" key="3">
    <source>
        <dbReference type="ARBA" id="ARBA00022448"/>
    </source>
</evidence>
<dbReference type="PANTHER" id="PTHR11662">
    <property type="entry name" value="SOLUTE CARRIER FAMILY 17"/>
    <property type="match status" value="1"/>
</dbReference>
<evidence type="ECO:0000256" key="17">
    <source>
        <dbReference type="SAM" id="Phobius"/>
    </source>
</evidence>
<evidence type="ECO:0000256" key="14">
    <source>
        <dbReference type="ARBA" id="ARBA00074107"/>
    </source>
</evidence>
<feature type="transmembrane region" description="Helical" evidence="17">
    <location>
        <begin position="87"/>
        <end position="106"/>
    </location>
</feature>
<reference evidence="19" key="1">
    <citation type="submission" date="2022-02" db="EMBL/GenBank/DDBJ databases">
        <title>Atlantic sturgeon de novo genome assembly.</title>
        <authorList>
            <person name="Stock M."/>
            <person name="Klopp C."/>
            <person name="Guiguen Y."/>
            <person name="Cabau C."/>
            <person name="Parinello H."/>
            <person name="Santidrian Yebra-Pimentel E."/>
            <person name="Kuhl H."/>
            <person name="Dirks R.P."/>
            <person name="Guessner J."/>
            <person name="Wuertz S."/>
            <person name="Du K."/>
            <person name="Schartl M."/>
        </authorList>
    </citation>
    <scope>NUCLEOTIDE SEQUENCE</scope>
    <source>
        <strain evidence="19">STURGEONOMICS-FGT-2020</strain>
        <tissue evidence="19">Whole blood</tissue>
    </source>
</reference>
<evidence type="ECO:0000256" key="7">
    <source>
        <dbReference type="ARBA" id="ARBA00023228"/>
    </source>
</evidence>
<feature type="transmembrane region" description="Helical" evidence="17">
    <location>
        <begin position="421"/>
        <end position="443"/>
    </location>
</feature>
<feature type="transmembrane region" description="Helical" evidence="17">
    <location>
        <begin position="297"/>
        <end position="318"/>
    </location>
</feature>